<evidence type="ECO:0000259" key="2">
    <source>
        <dbReference type="PROSITE" id="PS51549"/>
    </source>
</evidence>
<dbReference type="Proteomes" id="UP000053201">
    <property type="component" value="Unassembled WGS sequence"/>
</dbReference>
<evidence type="ECO:0000313" key="3">
    <source>
        <dbReference type="EMBL" id="KND01656.1"/>
    </source>
</evidence>
<sequence length="251" mass="25808">MSGLLSSFLKSFLFISSCFIYILEYLSSSAQMARLTSLLFLAALALTGTTAKPCVKTDTRFVGQKATLVQAAQAIPNITQPLQVSGTAEILDGCTFVIRNFVYEPYTDGTVWYGRRGTDGATGVLAARGVNNASTGIDSAPFTFVDTVGAAYSWDDFDTLVLFNPTINFEMGSASFTALRLNATTTTTTAVATSTSLVPSSTTSTTTRSTTTAPATKTSTADSQKSSGSAVGAGGLAAAGLAAAAAVAMGI</sequence>
<keyword evidence="4" id="KW-1185">Reference proteome</keyword>
<feature type="compositionally biased region" description="Low complexity" evidence="1">
    <location>
        <begin position="197"/>
        <end position="221"/>
    </location>
</feature>
<proteinExistence type="predicted"/>
<gene>
    <name evidence="3" type="ORF">SPPG_03454</name>
</gene>
<evidence type="ECO:0000256" key="1">
    <source>
        <dbReference type="SAM" id="MobiDB-lite"/>
    </source>
</evidence>
<protein>
    <recommendedName>
        <fullName evidence="2">DM13 domain-containing protein</fullName>
    </recommendedName>
</protein>
<dbReference type="VEuPathDB" id="FungiDB:SPPG_03454"/>
<feature type="domain" description="DM13" evidence="2">
    <location>
        <begin position="72"/>
        <end position="177"/>
    </location>
</feature>
<dbReference type="GeneID" id="27686966"/>
<name>A0A0L0HJL9_SPIPD</name>
<dbReference type="EMBL" id="KQ257454">
    <property type="protein sequence ID" value="KND01656.1"/>
    <property type="molecule type" value="Genomic_DNA"/>
</dbReference>
<organism evidence="3 4">
    <name type="scientific">Spizellomyces punctatus (strain DAOM BR117)</name>
    <dbReference type="NCBI Taxonomy" id="645134"/>
    <lineage>
        <taxon>Eukaryota</taxon>
        <taxon>Fungi</taxon>
        <taxon>Fungi incertae sedis</taxon>
        <taxon>Chytridiomycota</taxon>
        <taxon>Chytridiomycota incertae sedis</taxon>
        <taxon>Chytridiomycetes</taxon>
        <taxon>Spizellomycetales</taxon>
        <taxon>Spizellomycetaceae</taxon>
        <taxon>Spizellomyces</taxon>
    </lineage>
</organism>
<feature type="region of interest" description="Disordered" evidence="1">
    <location>
        <begin position="197"/>
        <end position="229"/>
    </location>
</feature>
<dbReference type="InterPro" id="IPR019545">
    <property type="entry name" value="DM13_domain"/>
</dbReference>
<dbReference type="AlphaFoldDB" id="A0A0L0HJL9"/>
<evidence type="ECO:0000313" key="4">
    <source>
        <dbReference type="Proteomes" id="UP000053201"/>
    </source>
</evidence>
<dbReference type="OrthoDB" id="5573191at2759"/>
<dbReference type="PROSITE" id="PS51549">
    <property type="entry name" value="DM13"/>
    <property type="match status" value="1"/>
</dbReference>
<reference evidence="3 4" key="1">
    <citation type="submission" date="2009-08" db="EMBL/GenBank/DDBJ databases">
        <title>The Genome Sequence of Spizellomyces punctatus strain DAOM BR117.</title>
        <authorList>
            <consortium name="The Broad Institute Genome Sequencing Platform"/>
            <person name="Russ C."/>
            <person name="Cuomo C."/>
            <person name="Shea T."/>
            <person name="Young S.K."/>
            <person name="Zeng Q."/>
            <person name="Koehrsen M."/>
            <person name="Haas B."/>
            <person name="Borodovsky M."/>
            <person name="Guigo R."/>
            <person name="Alvarado L."/>
            <person name="Berlin A."/>
            <person name="Bochicchio J."/>
            <person name="Borenstein D."/>
            <person name="Chapman S."/>
            <person name="Chen Z."/>
            <person name="Engels R."/>
            <person name="Freedman E."/>
            <person name="Gellesch M."/>
            <person name="Goldberg J."/>
            <person name="Griggs A."/>
            <person name="Gujja S."/>
            <person name="Heiman D."/>
            <person name="Hepburn T."/>
            <person name="Howarth C."/>
            <person name="Jen D."/>
            <person name="Larson L."/>
            <person name="Lewis B."/>
            <person name="Mehta T."/>
            <person name="Park D."/>
            <person name="Pearson M."/>
            <person name="Roberts A."/>
            <person name="Saif S."/>
            <person name="Shenoy N."/>
            <person name="Sisk P."/>
            <person name="Stolte C."/>
            <person name="Sykes S."/>
            <person name="Thomson T."/>
            <person name="Walk T."/>
            <person name="White J."/>
            <person name="Yandava C."/>
            <person name="Burger G."/>
            <person name="Gray M.W."/>
            <person name="Holland P.W.H."/>
            <person name="King N."/>
            <person name="Lang F.B.F."/>
            <person name="Roger A.J."/>
            <person name="Ruiz-Trillo I."/>
            <person name="Lander E."/>
            <person name="Nusbaum C."/>
        </authorList>
    </citation>
    <scope>NUCLEOTIDE SEQUENCE [LARGE SCALE GENOMIC DNA]</scope>
    <source>
        <strain evidence="3 4">DAOM BR117</strain>
    </source>
</reference>
<accession>A0A0L0HJL9</accession>
<dbReference type="InParanoid" id="A0A0L0HJL9"/>
<dbReference type="RefSeq" id="XP_016609695.1">
    <property type="nucleotide sequence ID" value="XM_016751715.1"/>
</dbReference>